<dbReference type="PANTHER" id="PTHR36091">
    <property type="entry name" value="ALTERED INHERITANCE OF MITOCHONDRIA PROTEIN 9, MITOCHONDRIAL"/>
    <property type="match status" value="1"/>
</dbReference>
<keyword evidence="4" id="KW-0809">Transit peptide</keyword>
<keyword evidence="8" id="KW-1185">Reference proteome</keyword>
<dbReference type="EMBL" id="JAACJM010000071">
    <property type="protein sequence ID" value="KAF5351353.1"/>
    <property type="molecule type" value="Genomic_DNA"/>
</dbReference>
<evidence type="ECO:0000256" key="3">
    <source>
        <dbReference type="ARBA" id="ARBA00016197"/>
    </source>
</evidence>
<evidence type="ECO:0000313" key="8">
    <source>
        <dbReference type="Proteomes" id="UP000559256"/>
    </source>
</evidence>
<dbReference type="SUPFAM" id="SSF56112">
    <property type="entry name" value="Protein kinase-like (PK-like)"/>
    <property type="match status" value="1"/>
</dbReference>
<gene>
    <name evidence="7" type="ORF">D9758_008040</name>
</gene>
<dbReference type="AlphaFoldDB" id="A0A8H5D248"/>
<comment type="caution">
    <text evidence="7">The sequence shown here is derived from an EMBL/GenBank/DDBJ whole genome shotgun (WGS) entry which is preliminary data.</text>
</comment>
<evidence type="ECO:0000256" key="1">
    <source>
        <dbReference type="ARBA" id="ARBA00004173"/>
    </source>
</evidence>
<comment type="similarity">
    <text evidence="2">Belongs to the AIM9 family.</text>
</comment>
<evidence type="ECO:0000313" key="7">
    <source>
        <dbReference type="EMBL" id="KAF5351353.1"/>
    </source>
</evidence>
<evidence type="ECO:0000256" key="2">
    <source>
        <dbReference type="ARBA" id="ARBA00005543"/>
    </source>
</evidence>
<dbReference type="PANTHER" id="PTHR36091:SF1">
    <property type="entry name" value="ALTERED INHERITANCE OF MITOCHONDRIA PROTEIN 9, MITOCHONDRIAL"/>
    <property type="match status" value="1"/>
</dbReference>
<comment type="subcellular location">
    <subcellularLocation>
        <location evidence="1">Mitochondrion</location>
    </subcellularLocation>
</comment>
<sequence>MYNDAERNSNIPGTPDSTEKTYFPYEQVILSEWMALSAGWTIPSESEIVVEYLEREGWCTSDEIEDMLLGFDVRALVFAAAEVLHREGELKSSGLPVGTLSSPTIYLHSTGAFNQVYVVTLPAPFSSCTSQDLQILARLPKLGRNCIPPSKIDSVVATMTFARQCRGLPVPRIFAWNAHYDINHNPVGSPYILMEFVSGVSLEDYWTRLCSQPRSSNQERKKEAIIAACAQFHARLCEPLILHPRNDHMLGSLYFDWLQVDRNSQDMADPECYRMGPLAPGFDALRKRQCYSSQLDPVGPAEDLRTLWRTCLRKELETIKKIGLGMPRKTSGHGDYGAFAEGGRKEMEPEGGRHHMDELAKSLSVGMGNLVERTLSTSSGIDVSLLRPCLSMDDWAFRNIIIDPSTLTIRAVVDWDDVYVLPFLLSGRYPEDLCPTHGDSASGVNTSDQSDDWDFIPKDEEMLVMPFPLPDVLKKGCSISPEPGKTESHEHILGWLQLNERIECTIWRGVYREKMAALDPRFSFGIIVEVGDAAELQFWEFWEISQEAMKVQRLLLYGWRKWVDYSRFIEGYTEGHTKLSNSLLEYH</sequence>
<accession>A0A8H5D248</accession>
<keyword evidence="5" id="KW-0496">Mitochondrion</keyword>
<name>A0A8H5D248_9AGAR</name>
<dbReference type="OrthoDB" id="10003767at2759"/>
<evidence type="ECO:0000256" key="5">
    <source>
        <dbReference type="ARBA" id="ARBA00023128"/>
    </source>
</evidence>
<dbReference type="GO" id="GO:0005739">
    <property type="term" value="C:mitochondrion"/>
    <property type="evidence" value="ECO:0007669"/>
    <property type="project" value="UniProtKB-SubCell"/>
</dbReference>
<reference evidence="7 8" key="1">
    <citation type="journal article" date="2020" name="ISME J.">
        <title>Uncovering the hidden diversity of litter-decomposition mechanisms in mushroom-forming fungi.</title>
        <authorList>
            <person name="Floudas D."/>
            <person name="Bentzer J."/>
            <person name="Ahren D."/>
            <person name="Johansson T."/>
            <person name="Persson P."/>
            <person name="Tunlid A."/>
        </authorList>
    </citation>
    <scope>NUCLEOTIDE SEQUENCE [LARGE SCALE GENOMIC DNA]</scope>
    <source>
        <strain evidence="7 8">CBS 291.85</strain>
    </source>
</reference>
<proteinExistence type="inferred from homology"/>
<dbReference type="Proteomes" id="UP000559256">
    <property type="component" value="Unassembled WGS sequence"/>
</dbReference>
<dbReference type="InterPro" id="IPR051035">
    <property type="entry name" value="Mito_inheritance_9"/>
</dbReference>
<dbReference type="InterPro" id="IPR011009">
    <property type="entry name" value="Kinase-like_dom_sf"/>
</dbReference>
<evidence type="ECO:0000256" key="6">
    <source>
        <dbReference type="ARBA" id="ARBA00031849"/>
    </source>
</evidence>
<protein>
    <recommendedName>
        <fullName evidence="3">Altered inheritance of mitochondria protein 9, mitochondrial</fullName>
    </recommendedName>
    <alternativeName>
        <fullName evidence="6">Found in mitochondrial proteome protein 29</fullName>
    </alternativeName>
</protein>
<evidence type="ECO:0000256" key="4">
    <source>
        <dbReference type="ARBA" id="ARBA00022946"/>
    </source>
</evidence>
<organism evidence="7 8">
    <name type="scientific">Tetrapyrgos nigripes</name>
    <dbReference type="NCBI Taxonomy" id="182062"/>
    <lineage>
        <taxon>Eukaryota</taxon>
        <taxon>Fungi</taxon>
        <taxon>Dikarya</taxon>
        <taxon>Basidiomycota</taxon>
        <taxon>Agaricomycotina</taxon>
        <taxon>Agaricomycetes</taxon>
        <taxon>Agaricomycetidae</taxon>
        <taxon>Agaricales</taxon>
        <taxon>Marasmiineae</taxon>
        <taxon>Marasmiaceae</taxon>
        <taxon>Tetrapyrgos</taxon>
    </lineage>
</organism>